<accession>A0A3E1YG69</accession>
<dbReference type="RefSeq" id="WP_116973554.1">
    <property type="nucleotide sequence ID" value="NZ_QPMM01000001.1"/>
</dbReference>
<dbReference type="Pfam" id="PF01381">
    <property type="entry name" value="HTH_3"/>
    <property type="match status" value="1"/>
</dbReference>
<dbReference type="InterPro" id="IPR001387">
    <property type="entry name" value="Cro/C1-type_HTH"/>
</dbReference>
<gene>
    <name evidence="2" type="ORF">DVR12_00815</name>
</gene>
<evidence type="ECO:0000259" key="1">
    <source>
        <dbReference type="PROSITE" id="PS50943"/>
    </source>
</evidence>
<dbReference type="AlphaFoldDB" id="A0A3E1YG69"/>
<evidence type="ECO:0000313" key="3">
    <source>
        <dbReference type="Proteomes" id="UP000260644"/>
    </source>
</evidence>
<dbReference type="GO" id="GO:0003677">
    <property type="term" value="F:DNA binding"/>
    <property type="evidence" value="ECO:0007669"/>
    <property type="project" value="InterPro"/>
</dbReference>
<dbReference type="EMBL" id="QPMM01000001">
    <property type="protein sequence ID" value="RFS26362.1"/>
    <property type="molecule type" value="Genomic_DNA"/>
</dbReference>
<dbReference type="SMART" id="SM00530">
    <property type="entry name" value="HTH_XRE"/>
    <property type="match status" value="1"/>
</dbReference>
<dbReference type="Gene3D" id="1.10.260.40">
    <property type="entry name" value="lambda repressor-like DNA-binding domains"/>
    <property type="match status" value="1"/>
</dbReference>
<comment type="caution">
    <text evidence="2">The sequence shown here is derived from an EMBL/GenBank/DDBJ whole genome shotgun (WGS) entry which is preliminary data.</text>
</comment>
<dbReference type="SUPFAM" id="SSF47413">
    <property type="entry name" value="lambda repressor-like DNA-binding domains"/>
    <property type="match status" value="1"/>
</dbReference>
<dbReference type="InterPro" id="IPR010982">
    <property type="entry name" value="Lambda_DNA-bd_dom_sf"/>
</dbReference>
<organism evidence="2 3">
    <name type="scientific">Chitinophaga silvatica</name>
    <dbReference type="NCBI Taxonomy" id="2282649"/>
    <lineage>
        <taxon>Bacteria</taxon>
        <taxon>Pseudomonadati</taxon>
        <taxon>Bacteroidota</taxon>
        <taxon>Chitinophagia</taxon>
        <taxon>Chitinophagales</taxon>
        <taxon>Chitinophagaceae</taxon>
        <taxon>Chitinophaga</taxon>
    </lineage>
</organism>
<dbReference type="OrthoDB" id="770730at2"/>
<sequence length="139" mass="15747">MSKIEKKHKATNKNLLDQMLSKITPAEQRRIDDKMNLAAAIIDALKEKGWKQKDLMEALESSSPSLISKYLSGTHNFTVDTLSDIGRVLGVNFLNFEFKDKIEVLTFSFSTHLNVVSPSSFYKKMPMAVDEEGCLQYNI</sequence>
<reference evidence="2 3" key="1">
    <citation type="submission" date="2018-07" db="EMBL/GenBank/DDBJ databases">
        <title>Chitinophaga K2CV101002-2 sp. nov., isolated from a monsoon evergreen broad-leaved forest soil.</title>
        <authorList>
            <person name="Lv Y."/>
        </authorList>
    </citation>
    <scope>NUCLEOTIDE SEQUENCE [LARGE SCALE GENOMIC DNA]</scope>
    <source>
        <strain evidence="2 3">GDMCC 1.1288</strain>
    </source>
</reference>
<name>A0A3E1YG69_9BACT</name>
<dbReference type="CDD" id="cd00093">
    <property type="entry name" value="HTH_XRE"/>
    <property type="match status" value="1"/>
</dbReference>
<dbReference type="PROSITE" id="PS50943">
    <property type="entry name" value="HTH_CROC1"/>
    <property type="match status" value="1"/>
</dbReference>
<feature type="domain" description="HTH cro/C1-type" evidence="1">
    <location>
        <begin position="41"/>
        <end position="96"/>
    </location>
</feature>
<dbReference type="Proteomes" id="UP000260644">
    <property type="component" value="Unassembled WGS sequence"/>
</dbReference>
<proteinExistence type="predicted"/>
<protein>
    <submittedName>
        <fullName evidence="2">XRE family transcriptional regulator</fullName>
    </submittedName>
</protein>
<keyword evidence="3" id="KW-1185">Reference proteome</keyword>
<evidence type="ECO:0000313" key="2">
    <source>
        <dbReference type="EMBL" id="RFS26362.1"/>
    </source>
</evidence>